<protein>
    <submittedName>
        <fullName evidence="1">Uncharacterized protein</fullName>
    </submittedName>
</protein>
<dbReference type="EMBL" id="FQZQ01000037">
    <property type="protein sequence ID" value="SHK53603.1"/>
    <property type="molecule type" value="Genomic_DNA"/>
</dbReference>
<dbReference type="Proteomes" id="UP000183982">
    <property type="component" value="Unassembled WGS sequence"/>
</dbReference>
<keyword evidence="2" id="KW-1185">Reference proteome</keyword>
<gene>
    <name evidence="1" type="ORF">SAMN05444000_1372</name>
</gene>
<reference evidence="2" key="1">
    <citation type="submission" date="2016-11" db="EMBL/GenBank/DDBJ databases">
        <authorList>
            <person name="Varghese N."/>
            <person name="Submissions S."/>
        </authorList>
    </citation>
    <scope>NUCLEOTIDE SEQUENCE [LARGE SCALE GENOMIC DNA]</scope>
    <source>
        <strain evidence="2">DSM 100564</strain>
    </source>
</reference>
<evidence type="ECO:0000313" key="2">
    <source>
        <dbReference type="Proteomes" id="UP000183982"/>
    </source>
</evidence>
<dbReference type="AlphaFoldDB" id="A0A1M6T9F3"/>
<organism evidence="1 2">
    <name type="scientific">Shimia gijangensis</name>
    <dbReference type="NCBI Taxonomy" id="1470563"/>
    <lineage>
        <taxon>Bacteria</taxon>
        <taxon>Pseudomonadati</taxon>
        <taxon>Pseudomonadota</taxon>
        <taxon>Alphaproteobacteria</taxon>
        <taxon>Rhodobacterales</taxon>
        <taxon>Roseobacteraceae</taxon>
    </lineage>
</organism>
<accession>A0A1M6T9F3</accession>
<name>A0A1M6T9F3_9RHOB</name>
<evidence type="ECO:0000313" key="1">
    <source>
        <dbReference type="EMBL" id="SHK53603.1"/>
    </source>
</evidence>
<proteinExistence type="predicted"/>
<sequence>MRTLIVRLTKCCYADRAAFCWRSYCSRSISSHLLHDMFCDAAKVAEPVIDRRRQDPNSNRPFAAVCLNNRDAGLFKLVQSQLMPVNRPDALAAT</sequence>